<evidence type="ECO:0000313" key="2">
    <source>
        <dbReference type="Proteomes" id="UP000324974"/>
    </source>
</evidence>
<dbReference type="EMBL" id="CP042425">
    <property type="protein sequence ID" value="QEL21030.1"/>
    <property type="molecule type" value="Genomic_DNA"/>
</dbReference>
<reference evidence="2" key="1">
    <citation type="submission" date="2019-08" db="EMBL/GenBank/DDBJ databases">
        <title>Limnoglobus roseus gen. nov., sp. nov., a novel freshwater planctomycete with a giant genome from the family Gemmataceae.</title>
        <authorList>
            <person name="Kulichevskaya I.S."/>
            <person name="Naumoff D.G."/>
            <person name="Miroshnikov K."/>
            <person name="Ivanova A."/>
            <person name="Philippov D.A."/>
            <person name="Hakobyan A."/>
            <person name="Rijpstra I.C."/>
            <person name="Sinninghe Damste J.S."/>
            <person name="Liesack W."/>
            <person name="Dedysh S.N."/>
        </authorList>
    </citation>
    <scope>NUCLEOTIDE SEQUENCE [LARGE SCALE GENOMIC DNA]</scope>
    <source>
        <strain evidence="2">PX52</strain>
    </source>
</reference>
<accession>A0A5C1APW6</accession>
<name>A0A5C1APW6_9BACT</name>
<dbReference type="AlphaFoldDB" id="A0A5C1APW6"/>
<gene>
    <name evidence="1" type="ORF">PX52LOC_08159</name>
</gene>
<proteinExistence type="predicted"/>
<protein>
    <submittedName>
        <fullName evidence="1">Uncharacterized protein</fullName>
    </submittedName>
</protein>
<dbReference type="Proteomes" id="UP000324974">
    <property type="component" value="Chromosome"/>
</dbReference>
<dbReference type="KEGG" id="lrs:PX52LOC_08159"/>
<keyword evidence="2" id="KW-1185">Reference proteome</keyword>
<sequence>MAVMIDELKQQLKVLAHENAELRYERDLAKAQAVALLPLATPEQEAELLRIRETGVPDGLAKLIAELEAEHG</sequence>
<organism evidence="1 2">
    <name type="scientific">Limnoglobus roseus</name>
    <dbReference type="NCBI Taxonomy" id="2598579"/>
    <lineage>
        <taxon>Bacteria</taxon>
        <taxon>Pseudomonadati</taxon>
        <taxon>Planctomycetota</taxon>
        <taxon>Planctomycetia</taxon>
        <taxon>Gemmatales</taxon>
        <taxon>Gemmataceae</taxon>
        <taxon>Limnoglobus</taxon>
    </lineage>
</organism>
<evidence type="ECO:0000313" key="1">
    <source>
        <dbReference type="EMBL" id="QEL21030.1"/>
    </source>
</evidence>